<evidence type="ECO:0000256" key="1">
    <source>
        <dbReference type="SAM" id="Coils"/>
    </source>
</evidence>
<keyword evidence="5" id="KW-1185">Reference proteome</keyword>
<keyword evidence="1" id="KW-0175">Coiled coil</keyword>
<keyword evidence="2" id="KW-0812">Transmembrane</keyword>
<feature type="transmembrane region" description="Helical" evidence="2">
    <location>
        <begin position="279"/>
        <end position="302"/>
    </location>
</feature>
<accession>A0ABU1ASF6</accession>
<feature type="coiled-coil region" evidence="1">
    <location>
        <begin position="235"/>
        <end position="262"/>
    </location>
</feature>
<dbReference type="InterPro" id="IPR046159">
    <property type="entry name" value="DUF6161"/>
</dbReference>
<evidence type="ECO:0000313" key="4">
    <source>
        <dbReference type="EMBL" id="MDQ8206184.1"/>
    </source>
</evidence>
<feature type="domain" description="DUF6161" evidence="3">
    <location>
        <begin position="223"/>
        <end position="398"/>
    </location>
</feature>
<name>A0ABU1ASF6_9BACT</name>
<dbReference type="Pfam" id="PF19658">
    <property type="entry name" value="DUF6161"/>
    <property type="match status" value="1"/>
</dbReference>
<proteinExistence type="predicted"/>
<evidence type="ECO:0000313" key="5">
    <source>
        <dbReference type="Proteomes" id="UP001225316"/>
    </source>
</evidence>
<protein>
    <submittedName>
        <fullName evidence="4">DUF6161 domain-containing protein</fullName>
    </submittedName>
</protein>
<organism evidence="4 5">
    <name type="scientific">Thalassobacterium maritimum</name>
    <dbReference type="NCBI Taxonomy" id="3041265"/>
    <lineage>
        <taxon>Bacteria</taxon>
        <taxon>Pseudomonadati</taxon>
        <taxon>Verrucomicrobiota</taxon>
        <taxon>Opitutia</taxon>
        <taxon>Puniceicoccales</taxon>
        <taxon>Coraliomargaritaceae</taxon>
        <taxon>Thalassobacterium</taxon>
    </lineage>
</organism>
<dbReference type="EMBL" id="JARXHW010000002">
    <property type="protein sequence ID" value="MDQ8206184.1"/>
    <property type="molecule type" value="Genomic_DNA"/>
</dbReference>
<keyword evidence="2" id="KW-0472">Membrane</keyword>
<feature type="transmembrane region" description="Helical" evidence="2">
    <location>
        <begin position="322"/>
        <end position="341"/>
    </location>
</feature>
<keyword evidence="2" id="KW-1133">Transmembrane helix</keyword>
<evidence type="ECO:0000256" key="2">
    <source>
        <dbReference type="SAM" id="Phobius"/>
    </source>
</evidence>
<comment type="caution">
    <text evidence="4">The sequence shown here is derived from an EMBL/GenBank/DDBJ whole genome shotgun (WGS) entry which is preliminary data.</text>
</comment>
<evidence type="ECO:0000259" key="3">
    <source>
        <dbReference type="Pfam" id="PF19658"/>
    </source>
</evidence>
<dbReference type="Proteomes" id="UP001225316">
    <property type="component" value="Unassembled WGS sequence"/>
</dbReference>
<sequence length="413" mass="47652">MDGISEEKIKWFKEQNFEVQLYPEKTVKKFRDPEDLMDFLNSELSYWESFDLIRNSFRSPLSSLKEAFACADTSTSNWRSQFQNAVNTLTKAEQSNLNTNSWMLFSATRLGKKVHAVVDEYGSVGGEFFLYYYFNRGGRIERKEHFVGAVEGYLFSEQGKHLKKNVSKNAEAFDELYSRLDSYFDGCIQDATDRHSEFEAIKTEIVAWKSKEESAVKTQREEFQIAHEGRGQQHNEEFVQSMKDWKQKLSDLEDLYESKLQLEEPVKYWDQLRESHSRWGIGFSVCTALVGILLICIFYNILYTWPPQWLEGNKWDLNTVKGTILLLTMTSVGLYLISLGAKFSVSSFHLARDAQERRQLTYIYLSLIQKGAIKPEEQKIVLQALFSRADTGLLKGDHGPTMPGAELLGKIKG</sequence>
<gene>
    <name evidence="4" type="ORF">QEH52_01590</name>
</gene>
<reference evidence="4 5" key="1">
    <citation type="submission" date="2023-04" db="EMBL/GenBank/DDBJ databases">
        <title>A novel bacteria isolated from coastal sediment.</title>
        <authorList>
            <person name="Liu X.-J."/>
            <person name="Du Z.-J."/>
        </authorList>
    </citation>
    <scope>NUCLEOTIDE SEQUENCE [LARGE SCALE GENOMIC DNA]</scope>
    <source>
        <strain evidence="4 5">SDUM461003</strain>
    </source>
</reference>
<dbReference type="RefSeq" id="WP_308948187.1">
    <property type="nucleotide sequence ID" value="NZ_JARXHW010000002.1"/>
</dbReference>